<gene>
    <name evidence="2" type="ORF">SPHA_73062</name>
</gene>
<keyword evidence="3" id="KW-1185">Reference proteome</keyword>
<proteinExistence type="predicted"/>
<evidence type="ECO:0000313" key="3">
    <source>
        <dbReference type="Proteomes" id="UP000597762"/>
    </source>
</evidence>
<accession>A0A812EIS4</accession>
<keyword evidence="1" id="KW-1133">Transmembrane helix</keyword>
<keyword evidence="1" id="KW-0812">Transmembrane</keyword>
<protein>
    <submittedName>
        <fullName evidence="2">Uncharacterized protein</fullName>
    </submittedName>
</protein>
<dbReference type="AlphaFoldDB" id="A0A812EIS4"/>
<feature type="transmembrane region" description="Helical" evidence="1">
    <location>
        <begin position="142"/>
        <end position="162"/>
    </location>
</feature>
<sequence>MTTTVFPLLTIPASPAPLPLCSTSFPCLRHPPSHSNHKRIPTLTANRRSLDIISIYNSPFRFVKEWRSSAETSSHLTRNGFLSPTYNPRPLPVFSLLPPLSLFLCLLLLLHNSLSLSLSFSLSISPFCNNNIKIKTLRIQSFLTRLSFLPLCLSFPLLYYIFTPHTHTFII</sequence>
<reference evidence="2" key="1">
    <citation type="submission" date="2021-01" db="EMBL/GenBank/DDBJ databases">
        <authorList>
            <person name="Li R."/>
            <person name="Bekaert M."/>
        </authorList>
    </citation>
    <scope>NUCLEOTIDE SEQUENCE</scope>
    <source>
        <strain evidence="2">Farmed</strain>
    </source>
</reference>
<name>A0A812EIS4_ACAPH</name>
<organism evidence="2 3">
    <name type="scientific">Acanthosepion pharaonis</name>
    <name type="common">Pharaoh cuttlefish</name>
    <name type="synonym">Sepia pharaonis</name>
    <dbReference type="NCBI Taxonomy" id="158019"/>
    <lineage>
        <taxon>Eukaryota</taxon>
        <taxon>Metazoa</taxon>
        <taxon>Spiralia</taxon>
        <taxon>Lophotrochozoa</taxon>
        <taxon>Mollusca</taxon>
        <taxon>Cephalopoda</taxon>
        <taxon>Coleoidea</taxon>
        <taxon>Decapodiformes</taxon>
        <taxon>Sepiida</taxon>
        <taxon>Sepiina</taxon>
        <taxon>Sepiidae</taxon>
        <taxon>Acanthosepion</taxon>
    </lineage>
</organism>
<dbReference type="Proteomes" id="UP000597762">
    <property type="component" value="Unassembled WGS sequence"/>
</dbReference>
<dbReference type="EMBL" id="CAHIKZ030005358">
    <property type="protein sequence ID" value="CAE1323215.1"/>
    <property type="molecule type" value="Genomic_DNA"/>
</dbReference>
<comment type="caution">
    <text evidence="2">The sequence shown here is derived from an EMBL/GenBank/DDBJ whole genome shotgun (WGS) entry which is preliminary data.</text>
</comment>
<evidence type="ECO:0000313" key="2">
    <source>
        <dbReference type="EMBL" id="CAE1323215.1"/>
    </source>
</evidence>
<keyword evidence="1" id="KW-0472">Membrane</keyword>
<evidence type="ECO:0000256" key="1">
    <source>
        <dbReference type="SAM" id="Phobius"/>
    </source>
</evidence>